<dbReference type="InterPro" id="IPR005526">
    <property type="entry name" value="Septum_form_inhib_MinC_C"/>
</dbReference>
<dbReference type="GO" id="GO:0000902">
    <property type="term" value="P:cell morphogenesis"/>
    <property type="evidence" value="ECO:0007669"/>
    <property type="project" value="InterPro"/>
</dbReference>
<protein>
    <recommendedName>
        <fullName evidence="6">Probable septum site-determining protein MinC</fullName>
    </recommendedName>
</protein>
<dbReference type="InterPro" id="IPR013033">
    <property type="entry name" value="MinC"/>
</dbReference>
<evidence type="ECO:0000313" key="10">
    <source>
        <dbReference type="Proteomes" id="UP000273143"/>
    </source>
</evidence>
<comment type="subunit">
    <text evidence="6">Interacts with MinD and FtsZ.</text>
</comment>
<keyword evidence="4 6" id="KW-0131">Cell cycle</keyword>
<evidence type="ECO:0000256" key="2">
    <source>
        <dbReference type="ARBA" id="ARBA00022618"/>
    </source>
</evidence>
<dbReference type="Gene3D" id="2.160.20.70">
    <property type="match status" value="1"/>
</dbReference>
<reference evidence="10" key="1">
    <citation type="submission" date="2018-06" db="EMBL/GenBank/DDBJ databases">
        <title>Complete genome of Pseudomonas insecticola strain QZS01.</title>
        <authorList>
            <person name="Wang J."/>
            <person name="Su Q."/>
        </authorList>
    </citation>
    <scope>NUCLEOTIDE SEQUENCE [LARGE SCALE GENOMIC DNA]</scope>
    <source>
        <strain evidence="10">QZS01</strain>
    </source>
</reference>
<dbReference type="Pfam" id="PF05209">
    <property type="entry name" value="MinC_N"/>
    <property type="match status" value="1"/>
</dbReference>
<organism evidence="9 10">
    <name type="scientific">Entomomonas moraniae</name>
    <dbReference type="NCBI Taxonomy" id="2213226"/>
    <lineage>
        <taxon>Bacteria</taxon>
        <taxon>Pseudomonadati</taxon>
        <taxon>Pseudomonadota</taxon>
        <taxon>Gammaproteobacteria</taxon>
        <taxon>Pseudomonadales</taxon>
        <taxon>Pseudomonadaceae</taxon>
        <taxon>Entomomonas</taxon>
    </lineage>
</organism>
<comment type="function">
    <text evidence="5 6">Cell division inhibitor that blocks the formation of polar Z ring septums. Rapidly oscillates between the poles of the cell to destabilize FtsZ filaments that have formed before they mature into polar Z rings. Prevents FtsZ polymerization.</text>
</comment>
<keyword evidence="3 6" id="KW-0717">Septation</keyword>
<dbReference type="AlphaFoldDB" id="A0A3Q9JJ96"/>
<dbReference type="InterPro" id="IPR016098">
    <property type="entry name" value="CAP/MinC_C"/>
</dbReference>
<gene>
    <name evidence="6 9" type="primary">minC</name>
    <name evidence="9" type="ORF">DM558_08415</name>
</gene>
<accession>A0A3Q9JJ96</accession>
<dbReference type="KEGG" id="emo:DM558_08415"/>
<evidence type="ECO:0000256" key="6">
    <source>
        <dbReference type="HAMAP-Rule" id="MF_00267"/>
    </source>
</evidence>
<dbReference type="GO" id="GO:0051302">
    <property type="term" value="P:regulation of cell division"/>
    <property type="evidence" value="ECO:0007669"/>
    <property type="project" value="InterPro"/>
</dbReference>
<name>A0A3Q9JJ96_9GAMM</name>
<dbReference type="PANTHER" id="PTHR34108">
    <property type="entry name" value="SEPTUM SITE-DETERMINING PROTEIN MINC"/>
    <property type="match status" value="1"/>
</dbReference>
<feature type="domain" description="Septum formation inhibitor MinC C-terminal" evidence="7">
    <location>
        <begin position="218"/>
        <end position="319"/>
    </location>
</feature>
<evidence type="ECO:0000259" key="8">
    <source>
        <dbReference type="Pfam" id="PF05209"/>
    </source>
</evidence>
<dbReference type="EMBL" id="CP029822">
    <property type="protein sequence ID" value="AZS50801.1"/>
    <property type="molecule type" value="Genomic_DNA"/>
</dbReference>
<dbReference type="GO" id="GO:0000917">
    <property type="term" value="P:division septum assembly"/>
    <property type="evidence" value="ECO:0007669"/>
    <property type="project" value="UniProtKB-KW"/>
</dbReference>
<evidence type="ECO:0000259" key="7">
    <source>
        <dbReference type="Pfam" id="PF03775"/>
    </source>
</evidence>
<dbReference type="Gene3D" id="3.30.70.260">
    <property type="match status" value="1"/>
</dbReference>
<evidence type="ECO:0000256" key="5">
    <source>
        <dbReference type="ARBA" id="ARBA00025606"/>
    </source>
</evidence>
<dbReference type="PANTHER" id="PTHR34108:SF1">
    <property type="entry name" value="SEPTUM SITE-DETERMINING PROTEIN MINC"/>
    <property type="match status" value="1"/>
</dbReference>
<dbReference type="SUPFAM" id="SSF63848">
    <property type="entry name" value="Cell-division inhibitor MinC, C-terminal domain"/>
    <property type="match status" value="1"/>
</dbReference>
<dbReference type="InterPro" id="IPR036145">
    <property type="entry name" value="MinC_C_sf"/>
</dbReference>
<keyword evidence="10" id="KW-1185">Reference proteome</keyword>
<dbReference type="HAMAP" id="MF_00267">
    <property type="entry name" value="MinC"/>
    <property type="match status" value="1"/>
</dbReference>
<proteinExistence type="inferred from homology"/>
<dbReference type="GO" id="GO:1901891">
    <property type="term" value="P:regulation of cell septum assembly"/>
    <property type="evidence" value="ECO:0007669"/>
    <property type="project" value="InterPro"/>
</dbReference>
<dbReference type="Pfam" id="PF03775">
    <property type="entry name" value="MinC_C"/>
    <property type="match status" value="1"/>
</dbReference>
<evidence type="ECO:0000256" key="3">
    <source>
        <dbReference type="ARBA" id="ARBA00023210"/>
    </source>
</evidence>
<evidence type="ECO:0000256" key="4">
    <source>
        <dbReference type="ARBA" id="ARBA00023306"/>
    </source>
</evidence>
<dbReference type="Proteomes" id="UP000273143">
    <property type="component" value="Chromosome"/>
</dbReference>
<sequence length="323" mass="35720">MSTLLSNASKQPTFQLKGTMLAITVFELTHFNIERLTQELEKKVKEAPEFFGTIPMVLGIDKLEIPLTRAELKGIMNIFQEFNIQLMAIRTDNEKIIAIAHKQGIVVLPPTGAREKLIEIAINRPEPIQVTEEMPSPTDTETPTQVLEETQQQLLIDEINPPLLEAQETQNNDIVSEQVVSVTDDNAIENTLDTKEQAAEAPEKNKPTIKHQTTQALVISTPVRSGQQITAFDTDLIVTSNISTAAELMADGNIHIYGNMRGRAMAGFRGNSSARVFCAKLTAQLISIAGQMITEEELRHHPLWGKPAQLSLVDNQLVISPLS</sequence>
<dbReference type="RefSeq" id="WP_127163415.1">
    <property type="nucleotide sequence ID" value="NZ_CP029822.1"/>
</dbReference>
<dbReference type="InterPro" id="IPR007874">
    <property type="entry name" value="MinC_N"/>
</dbReference>
<evidence type="ECO:0000256" key="1">
    <source>
        <dbReference type="ARBA" id="ARBA00006291"/>
    </source>
</evidence>
<dbReference type="NCBIfam" id="TIGR01222">
    <property type="entry name" value="minC"/>
    <property type="match status" value="1"/>
</dbReference>
<keyword evidence="2 6" id="KW-0132">Cell division</keyword>
<comment type="similarity">
    <text evidence="1 6">Belongs to the MinC family.</text>
</comment>
<feature type="domain" description="Septum formation inhibitor MinC N-terminal" evidence="8">
    <location>
        <begin position="14"/>
        <end position="85"/>
    </location>
</feature>
<evidence type="ECO:0000313" key="9">
    <source>
        <dbReference type="EMBL" id="AZS50801.1"/>
    </source>
</evidence>